<dbReference type="AlphaFoldDB" id="A0A644Z5B0"/>
<organism evidence="1">
    <name type="scientific">bioreactor metagenome</name>
    <dbReference type="NCBI Taxonomy" id="1076179"/>
    <lineage>
        <taxon>unclassified sequences</taxon>
        <taxon>metagenomes</taxon>
        <taxon>ecological metagenomes</taxon>
    </lineage>
</organism>
<sequence>MINKEWHLKNKMPKNPTKKQRIEWHISHNKNCNCRKPTEKIIKEINEYLKELS</sequence>
<reference evidence="1" key="1">
    <citation type="submission" date="2019-08" db="EMBL/GenBank/DDBJ databases">
        <authorList>
            <person name="Kucharzyk K."/>
            <person name="Murdoch R.W."/>
            <person name="Higgins S."/>
            <person name="Loffler F."/>
        </authorList>
    </citation>
    <scope>NUCLEOTIDE SEQUENCE</scope>
</reference>
<dbReference type="EMBL" id="VSSQ01007499">
    <property type="protein sequence ID" value="MPM36105.1"/>
    <property type="molecule type" value="Genomic_DNA"/>
</dbReference>
<proteinExistence type="predicted"/>
<comment type="caution">
    <text evidence="1">The sequence shown here is derived from an EMBL/GenBank/DDBJ whole genome shotgun (WGS) entry which is preliminary data.</text>
</comment>
<evidence type="ECO:0000313" key="1">
    <source>
        <dbReference type="EMBL" id="MPM36105.1"/>
    </source>
</evidence>
<protein>
    <submittedName>
        <fullName evidence="1">Uncharacterized protein</fullName>
    </submittedName>
</protein>
<name>A0A644Z5B0_9ZZZZ</name>
<accession>A0A644Z5B0</accession>
<gene>
    <name evidence="1" type="ORF">SDC9_82700</name>
</gene>